<name>A0A0V8D376_LACLL</name>
<proteinExistence type="predicted"/>
<dbReference type="EMBL" id="LKLN01000008">
    <property type="protein sequence ID" value="KSU07975.1"/>
    <property type="molecule type" value="Genomic_DNA"/>
</dbReference>
<dbReference type="RefSeq" id="WP_259757021.1">
    <property type="nucleotide sequence ID" value="NZ_RIDJ01000075.1"/>
</dbReference>
<dbReference type="PATRIC" id="fig|1360.105.peg.1164"/>
<dbReference type="Proteomes" id="UP000053058">
    <property type="component" value="Unassembled WGS sequence"/>
</dbReference>
<protein>
    <submittedName>
        <fullName evidence="1">Uncharacterized protein</fullName>
    </submittedName>
</protein>
<evidence type="ECO:0000313" key="1">
    <source>
        <dbReference type="EMBL" id="KSU07975.1"/>
    </source>
</evidence>
<comment type="caution">
    <text evidence="1">The sequence shown here is derived from an EMBL/GenBank/DDBJ whole genome shotgun (WGS) entry which is preliminary data.</text>
</comment>
<organism evidence="1 2">
    <name type="scientific">Lactococcus lactis subsp. lactis</name>
    <name type="common">Streptococcus lactis</name>
    <dbReference type="NCBI Taxonomy" id="1360"/>
    <lineage>
        <taxon>Bacteria</taxon>
        <taxon>Bacillati</taxon>
        <taxon>Bacillota</taxon>
        <taxon>Bacilli</taxon>
        <taxon>Lactobacillales</taxon>
        <taxon>Streptococcaceae</taxon>
        <taxon>Lactococcus</taxon>
    </lineage>
</organism>
<dbReference type="AlphaFoldDB" id="A0A0V8D376"/>
<accession>A0A0V8D376</accession>
<evidence type="ECO:0000313" key="2">
    <source>
        <dbReference type="Proteomes" id="UP000053058"/>
    </source>
</evidence>
<reference evidence="2" key="1">
    <citation type="submission" date="2015-10" db="EMBL/GenBank/DDBJ databases">
        <title>Draft Genome Sequences of 11 Lactococcus lactis subspecies cremoris strains.</title>
        <authorList>
            <person name="Wels M."/>
            <person name="Backus L."/>
            <person name="Boekhorst J."/>
            <person name="Dijkstra A."/>
            <person name="Beerthuizen M."/>
            <person name="Kelly W."/>
            <person name="Siezen R."/>
            <person name="Bachmann H."/>
            <person name="Van Hijum S."/>
        </authorList>
    </citation>
    <scope>NUCLEOTIDE SEQUENCE [LARGE SCALE GENOMIC DNA]</scope>
    <source>
        <strain evidence="2">KF282</strain>
    </source>
</reference>
<sequence>MIVVPSVKNLLTEHILALMDMLVFSSEDSRWRFAFLSFALADRQNGQHSTQCVDSVYGYASLFISNFLIF</sequence>
<gene>
    <name evidence="1" type="ORF">KF282_0166</name>
</gene>